<accession>A0A1M5WBA4</accession>
<keyword evidence="2" id="KW-1133">Transmembrane helix</keyword>
<feature type="transmembrane region" description="Helical" evidence="2">
    <location>
        <begin position="24"/>
        <end position="42"/>
    </location>
</feature>
<feature type="compositionally biased region" description="Acidic residues" evidence="1">
    <location>
        <begin position="75"/>
        <end position="88"/>
    </location>
</feature>
<evidence type="ECO:0000256" key="1">
    <source>
        <dbReference type="SAM" id="MobiDB-lite"/>
    </source>
</evidence>
<evidence type="ECO:0000313" key="3">
    <source>
        <dbReference type="EMBL" id="SHH84730.1"/>
    </source>
</evidence>
<evidence type="ECO:0000313" key="4">
    <source>
        <dbReference type="Proteomes" id="UP000184447"/>
    </source>
</evidence>
<dbReference type="RefSeq" id="WP_073339030.1">
    <property type="nucleotide sequence ID" value="NZ_FQXM01000016.1"/>
</dbReference>
<feature type="compositionally biased region" description="Basic and acidic residues" evidence="1">
    <location>
        <begin position="89"/>
        <end position="101"/>
    </location>
</feature>
<dbReference type="OrthoDB" id="1952449at2"/>
<sequence length="274" mass="31177">MAKPSIFSNNYDKKMRERKKRRKTILTLILIVLILGVAIFFGNEKFSNTISGLIKQNSTGDNIKLVEDDAAITDDVVSEDETKDETEDETKNIDQDTSIDEKENATELTEMLEFNLPSGDKVIATLDINNEIKTFNNIQRDNNQYTINPSKDKAVILDVKTQSIVLLQIDGSVTDITDESYKSSGGKVYTKEAIIESNPNYTWVTSPKFINDDKLAYVTQLPWFKSDGDLYLWEYSISKKNYINKNYKGKQIEFGNLTETGLETYIDGNMKILN</sequence>
<gene>
    <name evidence="3" type="ORF">SAMN02745207_02788</name>
</gene>
<evidence type="ECO:0000256" key="2">
    <source>
        <dbReference type="SAM" id="Phobius"/>
    </source>
</evidence>
<reference evidence="3 4" key="1">
    <citation type="submission" date="2016-11" db="EMBL/GenBank/DDBJ databases">
        <authorList>
            <person name="Jaros S."/>
            <person name="Januszkiewicz K."/>
            <person name="Wedrychowicz H."/>
        </authorList>
    </citation>
    <scope>NUCLEOTIDE SEQUENCE [LARGE SCALE GENOMIC DNA]</scope>
    <source>
        <strain evidence="3 4">DSM 8605</strain>
    </source>
</reference>
<organism evidence="3 4">
    <name type="scientific">Clostridium grantii DSM 8605</name>
    <dbReference type="NCBI Taxonomy" id="1121316"/>
    <lineage>
        <taxon>Bacteria</taxon>
        <taxon>Bacillati</taxon>
        <taxon>Bacillota</taxon>
        <taxon>Clostridia</taxon>
        <taxon>Eubacteriales</taxon>
        <taxon>Clostridiaceae</taxon>
        <taxon>Clostridium</taxon>
    </lineage>
</organism>
<keyword evidence="2" id="KW-0812">Transmembrane</keyword>
<protein>
    <submittedName>
        <fullName evidence="3">Uncharacterized protein</fullName>
    </submittedName>
</protein>
<dbReference type="AlphaFoldDB" id="A0A1M5WBA4"/>
<dbReference type="Proteomes" id="UP000184447">
    <property type="component" value="Unassembled WGS sequence"/>
</dbReference>
<feature type="region of interest" description="Disordered" evidence="1">
    <location>
        <begin position="75"/>
        <end position="101"/>
    </location>
</feature>
<dbReference type="STRING" id="1121316.SAMN02745207_02788"/>
<keyword evidence="4" id="KW-1185">Reference proteome</keyword>
<name>A0A1M5WBA4_9CLOT</name>
<proteinExistence type="predicted"/>
<dbReference type="EMBL" id="FQXM01000016">
    <property type="protein sequence ID" value="SHH84730.1"/>
    <property type="molecule type" value="Genomic_DNA"/>
</dbReference>
<keyword evidence="2" id="KW-0472">Membrane</keyword>